<evidence type="ECO:0000256" key="6">
    <source>
        <dbReference type="SAM" id="Phobius"/>
    </source>
</evidence>
<comment type="subcellular location">
    <subcellularLocation>
        <location evidence="1">Cell membrane</location>
        <topology evidence="1">Multi-pass membrane protein</topology>
    </subcellularLocation>
</comment>
<dbReference type="InterPro" id="IPR051542">
    <property type="entry name" value="Hydrogenase_cytochrome"/>
</dbReference>
<dbReference type="PANTHER" id="PTHR30485:SF2">
    <property type="entry name" value="BLL0597 PROTEIN"/>
    <property type="match status" value="1"/>
</dbReference>
<evidence type="ECO:0000256" key="3">
    <source>
        <dbReference type="ARBA" id="ARBA00022692"/>
    </source>
</evidence>
<gene>
    <name evidence="8" type="ORF">GCM10011322_15260</name>
</gene>
<dbReference type="EMBL" id="BMMF01000004">
    <property type="protein sequence ID" value="GGK29764.1"/>
    <property type="molecule type" value="Genomic_DNA"/>
</dbReference>
<evidence type="ECO:0000259" key="7">
    <source>
        <dbReference type="Pfam" id="PF01292"/>
    </source>
</evidence>
<reference evidence="8 9" key="1">
    <citation type="journal article" date="2014" name="Int. J. Syst. Evol. Microbiol.">
        <title>Complete genome sequence of Corynebacterium casei LMG S-19264T (=DSM 44701T), isolated from a smear-ripened cheese.</title>
        <authorList>
            <consortium name="US DOE Joint Genome Institute (JGI-PGF)"/>
            <person name="Walter F."/>
            <person name="Albersmeier A."/>
            <person name="Kalinowski J."/>
            <person name="Ruckert C."/>
        </authorList>
    </citation>
    <scope>NUCLEOTIDE SEQUENCE [LARGE SCALE GENOMIC DNA]</scope>
    <source>
        <strain evidence="8 9">CGMCC 1.9161</strain>
    </source>
</reference>
<dbReference type="AlphaFoldDB" id="A0A917Q6C3"/>
<dbReference type="GO" id="GO:0005886">
    <property type="term" value="C:plasma membrane"/>
    <property type="evidence" value="ECO:0007669"/>
    <property type="project" value="UniProtKB-SubCell"/>
</dbReference>
<evidence type="ECO:0000256" key="2">
    <source>
        <dbReference type="ARBA" id="ARBA00022475"/>
    </source>
</evidence>
<organism evidence="8 9">
    <name type="scientific">Salinarimonas ramus</name>
    <dbReference type="NCBI Taxonomy" id="690164"/>
    <lineage>
        <taxon>Bacteria</taxon>
        <taxon>Pseudomonadati</taxon>
        <taxon>Pseudomonadota</taxon>
        <taxon>Alphaproteobacteria</taxon>
        <taxon>Hyphomicrobiales</taxon>
        <taxon>Salinarimonadaceae</taxon>
        <taxon>Salinarimonas</taxon>
    </lineage>
</organism>
<comment type="caution">
    <text evidence="8">The sequence shown here is derived from an EMBL/GenBank/DDBJ whole genome shotgun (WGS) entry which is preliminary data.</text>
</comment>
<keyword evidence="5 6" id="KW-0472">Membrane</keyword>
<keyword evidence="3 6" id="KW-0812">Transmembrane</keyword>
<dbReference type="Gene3D" id="1.20.950.20">
    <property type="entry name" value="Transmembrane di-heme cytochromes, Chain C"/>
    <property type="match status" value="1"/>
</dbReference>
<sequence>MSAGAKTDDPEAARAASDVPGTIRVWDPLVRIGHWALAAAFLVAYLSEGEPMSVHQVAGYAALFIVVVRIGWGFVGPRRARFSDFVAGPGAVLRYLKGLATGTAPRYVGHSPAGGAMTLALLVCILGTAVTGVARLAVEEGEGPLAPFVAPVSAQVESLPALPTIAFVAPARADDDDAWEGGERGEESVIGEAHELFANLDLALVLLHLGGVAVAGVVHRENLVGAMITGRKRA</sequence>
<feature type="transmembrane region" description="Helical" evidence="6">
    <location>
        <begin position="116"/>
        <end position="138"/>
    </location>
</feature>
<evidence type="ECO:0000256" key="4">
    <source>
        <dbReference type="ARBA" id="ARBA00022989"/>
    </source>
</evidence>
<evidence type="ECO:0000256" key="5">
    <source>
        <dbReference type="ARBA" id="ARBA00023136"/>
    </source>
</evidence>
<evidence type="ECO:0000256" key="1">
    <source>
        <dbReference type="ARBA" id="ARBA00004651"/>
    </source>
</evidence>
<protein>
    <submittedName>
        <fullName evidence="8">Cytochrome b561</fullName>
    </submittedName>
</protein>
<dbReference type="PANTHER" id="PTHR30485">
    <property type="entry name" value="NI/FE-HYDROGENASE 1 B-TYPE CYTOCHROME SUBUNIT"/>
    <property type="match status" value="1"/>
</dbReference>
<feature type="transmembrane region" description="Helical" evidence="6">
    <location>
        <begin position="58"/>
        <end position="75"/>
    </location>
</feature>
<dbReference type="Proteomes" id="UP000600449">
    <property type="component" value="Unassembled WGS sequence"/>
</dbReference>
<evidence type="ECO:0000313" key="9">
    <source>
        <dbReference type="Proteomes" id="UP000600449"/>
    </source>
</evidence>
<dbReference type="Pfam" id="PF01292">
    <property type="entry name" value="Ni_hydr_CYTB"/>
    <property type="match status" value="1"/>
</dbReference>
<proteinExistence type="predicted"/>
<dbReference type="SUPFAM" id="SSF81342">
    <property type="entry name" value="Transmembrane di-heme cytochromes"/>
    <property type="match status" value="1"/>
</dbReference>
<feature type="domain" description="Cytochrome b561 bacterial/Ni-hydrogenase" evidence="7">
    <location>
        <begin position="25"/>
        <end position="230"/>
    </location>
</feature>
<evidence type="ECO:0000313" key="8">
    <source>
        <dbReference type="EMBL" id="GGK29764.1"/>
    </source>
</evidence>
<dbReference type="InterPro" id="IPR016174">
    <property type="entry name" value="Di-haem_cyt_TM"/>
</dbReference>
<dbReference type="GO" id="GO:0009055">
    <property type="term" value="F:electron transfer activity"/>
    <property type="evidence" value="ECO:0007669"/>
    <property type="project" value="InterPro"/>
</dbReference>
<accession>A0A917Q6C3</accession>
<dbReference type="RefSeq" id="WP_188911322.1">
    <property type="nucleotide sequence ID" value="NZ_BMMF01000004.1"/>
</dbReference>
<keyword evidence="9" id="KW-1185">Reference proteome</keyword>
<name>A0A917Q6C3_9HYPH</name>
<dbReference type="GO" id="GO:0020037">
    <property type="term" value="F:heme binding"/>
    <property type="evidence" value="ECO:0007669"/>
    <property type="project" value="TreeGrafter"/>
</dbReference>
<keyword evidence="2" id="KW-1003">Cell membrane</keyword>
<dbReference type="GO" id="GO:0022904">
    <property type="term" value="P:respiratory electron transport chain"/>
    <property type="evidence" value="ECO:0007669"/>
    <property type="project" value="InterPro"/>
</dbReference>
<feature type="transmembrane region" description="Helical" evidence="6">
    <location>
        <begin position="196"/>
        <end position="218"/>
    </location>
</feature>
<keyword evidence="4 6" id="KW-1133">Transmembrane helix</keyword>
<dbReference type="InterPro" id="IPR011577">
    <property type="entry name" value="Cyt_b561_bac/Ni-Hgenase"/>
</dbReference>